<proteinExistence type="predicted"/>
<accession>A0A5C8JDK4</accession>
<dbReference type="AlphaFoldDB" id="A0A5C8JDK4"/>
<dbReference type="InterPro" id="IPR018534">
    <property type="entry name" value="Tet_reg_excision_RteC"/>
</dbReference>
<evidence type="ECO:0000313" key="1">
    <source>
        <dbReference type="EMBL" id="TXK36450.1"/>
    </source>
</evidence>
<organism evidence="1 2">
    <name type="scientific">Pontibacter qinzhouensis</name>
    <dbReference type="NCBI Taxonomy" id="2603253"/>
    <lineage>
        <taxon>Bacteria</taxon>
        <taxon>Pseudomonadati</taxon>
        <taxon>Bacteroidota</taxon>
        <taxon>Cytophagia</taxon>
        <taxon>Cytophagales</taxon>
        <taxon>Hymenobacteraceae</taxon>
        <taxon>Pontibacter</taxon>
    </lineage>
</organism>
<comment type="caution">
    <text evidence="1">The sequence shown here is derived from an EMBL/GenBank/DDBJ whole genome shotgun (WGS) entry which is preliminary data.</text>
</comment>
<gene>
    <name evidence="1" type="ORF">FVR03_17720</name>
</gene>
<reference evidence="1 2" key="1">
    <citation type="submission" date="2019-08" db="EMBL/GenBank/DDBJ databases">
        <authorList>
            <person name="Shi S."/>
        </authorList>
    </citation>
    <scope>NUCLEOTIDE SEQUENCE [LARGE SCALE GENOMIC DNA]</scope>
    <source>
        <strain evidence="1 2">GY10130</strain>
    </source>
</reference>
<dbReference type="OrthoDB" id="790983at2"/>
<dbReference type="Proteomes" id="UP000321926">
    <property type="component" value="Unassembled WGS sequence"/>
</dbReference>
<name>A0A5C8JDK4_9BACT</name>
<dbReference type="Pfam" id="PF09357">
    <property type="entry name" value="RteC"/>
    <property type="match status" value="1"/>
</dbReference>
<dbReference type="EMBL" id="VRTY01000079">
    <property type="protein sequence ID" value="TXK36450.1"/>
    <property type="molecule type" value="Genomic_DNA"/>
</dbReference>
<keyword evidence="2" id="KW-1185">Reference proteome</keyword>
<evidence type="ECO:0000313" key="2">
    <source>
        <dbReference type="Proteomes" id="UP000321926"/>
    </source>
</evidence>
<sequence>MKQQAEKLYDQLEGKLRDSELEQTASPARRRETNLQLINETIRALKDLVIHHHFTDEQEEIHFFKHVKPRFTSLLIYHARLALIELKKPAGTLKDIRRHYERELLLIRTFHDHHLQLYQYLRADATFLDSKLFVRGSCDLPYHYATSAVDTDTRFSTHYDYVVARLQANEQLRHYLIQALQELQTGKVTCDQVLERKELSWTGSKVHLIELAYALYESGQINNGSIHLNELVTQLESIFRVRLGNVYRTFQEMRQRKKDSRTKFLDLMREKLEYRMDELDAL</sequence>
<dbReference type="RefSeq" id="WP_147923105.1">
    <property type="nucleotide sequence ID" value="NZ_VRTY01000079.1"/>
</dbReference>
<protein>
    <submittedName>
        <fullName evidence="1">Tetracycline regulation of excision, RteC</fullName>
    </submittedName>
</protein>